<evidence type="ECO:0000313" key="3">
    <source>
        <dbReference type="Proteomes" id="UP000286287"/>
    </source>
</evidence>
<name>A0A418V4J4_9DEIO</name>
<comment type="caution">
    <text evidence="2">The sequence shown here is derived from an EMBL/GenBank/DDBJ whole genome shotgun (WGS) entry which is preliminary data.</text>
</comment>
<keyword evidence="1" id="KW-0732">Signal</keyword>
<feature type="signal peptide" evidence="1">
    <location>
        <begin position="1"/>
        <end position="18"/>
    </location>
</feature>
<proteinExistence type="predicted"/>
<dbReference type="Proteomes" id="UP000286287">
    <property type="component" value="Unassembled WGS sequence"/>
</dbReference>
<dbReference type="EMBL" id="QYUJ01000014">
    <property type="protein sequence ID" value="RJF71028.1"/>
    <property type="molecule type" value="Genomic_DNA"/>
</dbReference>
<gene>
    <name evidence="2" type="ORF">D3875_04955</name>
</gene>
<dbReference type="AlphaFoldDB" id="A0A418V4J4"/>
<sequence length="352" mass="38665">MKRLFPLLPFFLFSSALAGPNEPLHFELRPSQFHAYQSDRQKELVLTLIVRNPLNKPVSLTCAGASRPVLRRFTEFQDGRPAKKDEFIGEFSPVDGATLCPRAGEVLTIPANTVWRYSRNVGMQKAGAQVHYRAAWKVSLRPGFGWLQHAYATALVVTQPRPVGTPTPDLYQNALEASGAMWQTRTSRGVPADTRLSFDLADELSRQAFLAELKKRGLDASKVDIDVSPPVSFSKPPNMPHTAKVTVSRTAKGFEFVIKVTNTSAEPLSVQNHTCEPHAIERKSDGVVVYQQGNGPCPGMVAATTLLKPGGFVTRRVLWDGKSSIRQTVAPGQYRILIGLGQFVGQAEFTAP</sequence>
<evidence type="ECO:0008006" key="4">
    <source>
        <dbReference type="Google" id="ProtNLM"/>
    </source>
</evidence>
<reference evidence="2 3" key="1">
    <citation type="submission" date="2018-09" db="EMBL/GenBank/DDBJ databases">
        <authorList>
            <person name="Zhu H."/>
        </authorList>
    </citation>
    <scope>NUCLEOTIDE SEQUENCE [LARGE SCALE GENOMIC DNA]</scope>
    <source>
        <strain evidence="2 3">K2S05-167</strain>
    </source>
</reference>
<protein>
    <recommendedName>
        <fullName evidence="4">Intracellular proteinase inhibitor BsuPI domain-containing protein</fullName>
    </recommendedName>
</protein>
<feature type="chain" id="PRO_5019355190" description="Intracellular proteinase inhibitor BsuPI domain-containing protein" evidence="1">
    <location>
        <begin position="19"/>
        <end position="352"/>
    </location>
</feature>
<keyword evidence="3" id="KW-1185">Reference proteome</keyword>
<accession>A0A418V4J4</accession>
<organism evidence="2 3">
    <name type="scientific">Deinococcus cavernae</name>
    <dbReference type="NCBI Taxonomy" id="2320857"/>
    <lineage>
        <taxon>Bacteria</taxon>
        <taxon>Thermotogati</taxon>
        <taxon>Deinococcota</taxon>
        <taxon>Deinococci</taxon>
        <taxon>Deinococcales</taxon>
        <taxon>Deinococcaceae</taxon>
        <taxon>Deinococcus</taxon>
    </lineage>
</organism>
<evidence type="ECO:0000313" key="2">
    <source>
        <dbReference type="EMBL" id="RJF71028.1"/>
    </source>
</evidence>
<evidence type="ECO:0000256" key="1">
    <source>
        <dbReference type="SAM" id="SignalP"/>
    </source>
</evidence>